<dbReference type="EMBL" id="JARAOO010000007">
    <property type="protein sequence ID" value="KAJ7961528.1"/>
    <property type="molecule type" value="Genomic_DNA"/>
</dbReference>
<comment type="caution">
    <text evidence="1">The sequence shown here is derived from an EMBL/GenBank/DDBJ whole genome shotgun (WGS) entry which is preliminary data.</text>
</comment>
<proteinExistence type="predicted"/>
<organism evidence="1 2">
    <name type="scientific">Quillaja saponaria</name>
    <name type="common">Soap bark tree</name>
    <dbReference type="NCBI Taxonomy" id="32244"/>
    <lineage>
        <taxon>Eukaryota</taxon>
        <taxon>Viridiplantae</taxon>
        <taxon>Streptophyta</taxon>
        <taxon>Embryophyta</taxon>
        <taxon>Tracheophyta</taxon>
        <taxon>Spermatophyta</taxon>
        <taxon>Magnoliopsida</taxon>
        <taxon>eudicotyledons</taxon>
        <taxon>Gunneridae</taxon>
        <taxon>Pentapetalae</taxon>
        <taxon>rosids</taxon>
        <taxon>fabids</taxon>
        <taxon>Fabales</taxon>
        <taxon>Quillajaceae</taxon>
        <taxon>Quillaja</taxon>
    </lineage>
</organism>
<dbReference type="Proteomes" id="UP001163823">
    <property type="component" value="Chromosome 7"/>
</dbReference>
<protein>
    <submittedName>
        <fullName evidence="1">UBN2_3 domain-containing protein</fullName>
    </submittedName>
</protein>
<keyword evidence="2" id="KW-1185">Reference proteome</keyword>
<sequence>MNSKSTLPLQITTRKLNNSNYLQWSRAVEVYLIGQGYENQFTSEPPKKGTEEAKAWRKVDNQIISLLWNSMEPQIADVCSHLTIKEIWDFVKTMYFGQTT</sequence>
<accession>A0AAD7PN06</accession>
<dbReference type="KEGG" id="qsa:O6P43_016859"/>
<dbReference type="AlphaFoldDB" id="A0AAD7PN06"/>
<evidence type="ECO:0000313" key="2">
    <source>
        <dbReference type="Proteomes" id="UP001163823"/>
    </source>
</evidence>
<dbReference type="PANTHER" id="PTHR37610:SF40">
    <property type="entry name" value="OS01G0909600 PROTEIN"/>
    <property type="match status" value="1"/>
</dbReference>
<gene>
    <name evidence="1" type="ORF">O6P43_016859</name>
</gene>
<name>A0AAD7PN06_QUISA</name>
<evidence type="ECO:0000313" key="1">
    <source>
        <dbReference type="EMBL" id="KAJ7961528.1"/>
    </source>
</evidence>
<reference evidence="1" key="1">
    <citation type="journal article" date="2023" name="Science">
        <title>Elucidation of the pathway for biosynthesis of saponin adjuvants from the soapbark tree.</title>
        <authorList>
            <person name="Reed J."/>
            <person name="Orme A."/>
            <person name="El-Demerdash A."/>
            <person name="Owen C."/>
            <person name="Martin L.B.B."/>
            <person name="Misra R.C."/>
            <person name="Kikuchi S."/>
            <person name="Rejzek M."/>
            <person name="Martin A.C."/>
            <person name="Harkess A."/>
            <person name="Leebens-Mack J."/>
            <person name="Louveau T."/>
            <person name="Stephenson M.J."/>
            <person name="Osbourn A."/>
        </authorList>
    </citation>
    <scope>NUCLEOTIDE SEQUENCE</scope>
    <source>
        <strain evidence="1">S10</strain>
    </source>
</reference>
<dbReference type="PANTHER" id="PTHR37610">
    <property type="entry name" value="CCHC-TYPE DOMAIN-CONTAINING PROTEIN"/>
    <property type="match status" value="1"/>
</dbReference>